<dbReference type="EnsemblMetazoa" id="ACOM040269-RA">
    <property type="protein sequence ID" value="ACOM040269-PA.1"/>
    <property type="gene ID" value="ACOM040269"/>
</dbReference>
<evidence type="ECO:0000313" key="2">
    <source>
        <dbReference type="EnsemblMetazoa" id="ACOM040269-PA.1"/>
    </source>
</evidence>
<evidence type="ECO:0000256" key="1">
    <source>
        <dbReference type="SAM" id="MobiDB-lite"/>
    </source>
</evidence>
<sequence length="342" mass="36284">MLMGGGGGGGTTPEEETHTDSCTKIQTIIGGLTIAEYEGSPRRFGTIYSSSYADGGTIRPGGASFPRPGFPKRVEPSAAPYDQLDDGRPRQIELGKGPSETSFYNIKGNMVAEPISITKPILIPKLIPIPNPIPIPESILIPKPIPILDPIPIPILDLFPIPIMDLIPISKPIPIPITALESTLEWAPDQTPESESIPASETAPELIPNTESESGSEMSAFQTDTKYYDRPQAGSLEEDFTIPAGGTGRKPHSFALSPEMDYRSGCGTAEFGTTFRPVSYGRVQKPGGGNGTGEAKEILNEPCVEYDDMCNSMPILEDGLSSGHASDSEGNTVATVAIKAAI</sequence>
<feature type="region of interest" description="Disordered" evidence="1">
    <location>
        <begin position="189"/>
        <end position="221"/>
    </location>
</feature>
<dbReference type="Proteomes" id="UP000075882">
    <property type="component" value="Unassembled WGS sequence"/>
</dbReference>
<feature type="region of interest" description="Disordered" evidence="1">
    <location>
        <begin position="1"/>
        <end position="21"/>
    </location>
</feature>
<proteinExistence type="predicted"/>
<feature type="compositionally biased region" description="Polar residues" evidence="1">
    <location>
        <begin position="209"/>
        <end position="221"/>
    </location>
</feature>
<organism evidence="2">
    <name type="scientific">Anopheles coluzzii</name>
    <name type="common">African malaria mosquito</name>
    <dbReference type="NCBI Taxonomy" id="1518534"/>
    <lineage>
        <taxon>Eukaryota</taxon>
        <taxon>Metazoa</taxon>
        <taxon>Ecdysozoa</taxon>
        <taxon>Arthropoda</taxon>
        <taxon>Hexapoda</taxon>
        <taxon>Insecta</taxon>
        <taxon>Pterygota</taxon>
        <taxon>Neoptera</taxon>
        <taxon>Endopterygota</taxon>
        <taxon>Diptera</taxon>
        <taxon>Nematocera</taxon>
        <taxon>Culicoidea</taxon>
        <taxon>Culicidae</taxon>
        <taxon>Anophelinae</taxon>
        <taxon>Anopheles</taxon>
    </lineage>
</organism>
<name>A0A8W7PZE8_ANOCL</name>
<dbReference type="AlphaFoldDB" id="A0A8W7PZE8"/>
<dbReference type="VEuPathDB" id="VectorBase:ACON2_040369"/>
<feature type="compositionally biased region" description="Gly residues" evidence="1">
    <location>
        <begin position="1"/>
        <end position="11"/>
    </location>
</feature>
<protein>
    <submittedName>
        <fullName evidence="2">Uncharacterized protein</fullName>
    </submittedName>
</protein>
<accession>A0A8W7PZE8</accession>
<reference evidence="2" key="1">
    <citation type="submission" date="2022-08" db="UniProtKB">
        <authorList>
            <consortium name="EnsemblMetazoa"/>
        </authorList>
    </citation>
    <scope>IDENTIFICATION</scope>
</reference>